<feature type="signal peptide" evidence="3">
    <location>
        <begin position="1"/>
        <end position="21"/>
    </location>
</feature>
<dbReference type="InterPro" id="IPR029058">
    <property type="entry name" value="AB_hydrolase_fold"/>
</dbReference>
<evidence type="ECO:0000313" key="4">
    <source>
        <dbReference type="Proteomes" id="UP000046393"/>
    </source>
</evidence>
<reference evidence="5" key="1">
    <citation type="submission" date="2016-04" db="UniProtKB">
        <authorList>
            <consortium name="WormBaseParasite"/>
        </authorList>
    </citation>
    <scope>IDENTIFICATION</scope>
</reference>
<feature type="chain" id="PRO_5007631498" evidence="3">
    <location>
        <begin position="22"/>
        <end position="503"/>
    </location>
</feature>
<dbReference type="Proteomes" id="UP000046393">
    <property type="component" value="Unplaced"/>
</dbReference>
<dbReference type="PRINTS" id="PR00724">
    <property type="entry name" value="CRBOXYPTASEC"/>
</dbReference>
<dbReference type="SUPFAM" id="SSF53474">
    <property type="entry name" value="alpha/beta-Hydrolases"/>
    <property type="match status" value="1"/>
</dbReference>
<evidence type="ECO:0000256" key="1">
    <source>
        <dbReference type="ARBA" id="ARBA00009431"/>
    </source>
</evidence>
<dbReference type="GO" id="GO:0006508">
    <property type="term" value="P:proteolysis"/>
    <property type="evidence" value="ECO:0007669"/>
    <property type="project" value="InterPro"/>
</dbReference>
<dbReference type="PANTHER" id="PTHR11802">
    <property type="entry name" value="SERINE PROTEASE FAMILY S10 SERINE CARBOXYPEPTIDASE"/>
    <property type="match status" value="1"/>
</dbReference>
<name>A0A158R431_9BILA</name>
<dbReference type="PANTHER" id="PTHR11802:SF201">
    <property type="entry name" value="CARBOXYPEPTIDASE"/>
    <property type="match status" value="1"/>
</dbReference>
<sequence>MMQKLLGLLLVAVFFTDTVLSSSSMRIENFPGMSDFPAKQYHGYLNVTDNNALHYWLIESQNDPEKDPLILWLSGGPGCSSLFALFTEIGPYMVAPDGKKLLPNPYSWNKIGSLLFFESPVGVGYSYAHDEVNNNDNNTCTDHYEALLEFFKLYPHYKGLVIGNGLLDLDLRFNTFIPFAYHHGFIDESAWERAKNECCHGDIDECDFIQFTSGFCKAFFDKIHHDARYVLLLHRYNMYTDCTQNETRFRRYSPWPIQNTVDKLTCAGITATAVLLNRDDVRDALLIPRNAPLWKACGDIFKYQKIYKSVERLLKGIISNGVRVLLHYGDLDLVCNFLHGEKFAKKLGFHVSEPKEAFTVNGKHGGFITKYNDLEVAIINGAGHMVPTDKPDVALYLLEDFIKGSTPIFSQITKSTNNSSLPEILSKPTISSVILQHHRRDNSNSSTLVSLPQKNPAIDTTSYEINADHIKVPSNSADPFYDRLAIAIMLIVAELLVIIFKRL</sequence>
<accession>A0A158R431</accession>
<dbReference type="InterPro" id="IPR033124">
    <property type="entry name" value="Ser_caboxypep_his_AS"/>
</dbReference>
<dbReference type="PROSITE" id="PS00560">
    <property type="entry name" value="CARBOXYPEPT_SER_HIS"/>
    <property type="match status" value="1"/>
</dbReference>
<dbReference type="GO" id="GO:0004185">
    <property type="term" value="F:serine-type carboxypeptidase activity"/>
    <property type="evidence" value="ECO:0007669"/>
    <property type="project" value="InterPro"/>
</dbReference>
<protein>
    <submittedName>
        <fullName evidence="5">Carboxypeptidase</fullName>
    </submittedName>
</protein>
<organism evidence="4 5">
    <name type="scientific">Syphacia muris</name>
    <dbReference type="NCBI Taxonomy" id="451379"/>
    <lineage>
        <taxon>Eukaryota</taxon>
        <taxon>Metazoa</taxon>
        <taxon>Ecdysozoa</taxon>
        <taxon>Nematoda</taxon>
        <taxon>Chromadorea</taxon>
        <taxon>Rhabditida</taxon>
        <taxon>Spirurina</taxon>
        <taxon>Oxyuridomorpha</taxon>
        <taxon>Oxyuroidea</taxon>
        <taxon>Oxyuridae</taxon>
        <taxon>Syphacia</taxon>
    </lineage>
</organism>
<evidence type="ECO:0000256" key="3">
    <source>
        <dbReference type="SAM" id="SignalP"/>
    </source>
</evidence>
<keyword evidence="2" id="KW-1133">Transmembrane helix</keyword>
<keyword evidence="3" id="KW-0732">Signal</keyword>
<dbReference type="AlphaFoldDB" id="A0A158R431"/>
<feature type="transmembrane region" description="Helical" evidence="2">
    <location>
        <begin position="480"/>
        <end position="500"/>
    </location>
</feature>
<keyword evidence="4" id="KW-1185">Reference proteome</keyword>
<evidence type="ECO:0000256" key="2">
    <source>
        <dbReference type="SAM" id="Phobius"/>
    </source>
</evidence>
<dbReference type="InterPro" id="IPR001563">
    <property type="entry name" value="Peptidase_S10"/>
</dbReference>
<keyword evidence="2" id="KW-0472">Membrane</keyword>
<comment type="similarity">
    <text evidence="1">Belongs to the peptidase S10 family.</text>
</comment>
<dbReference type="Gene3D" id="3.40.50.1820">
    <property type="entry name" value="alpha/beta hydrolase"/>
    <property type="match status" value="2"/>
</dbReference>
<proteinExistence type="inferred from homology"/>
<keyword evidence="2" id="KW-0812">Transmembrane</keyword>
<dbReference type="STRING" id="451379.A0A158R431"/>
<evidence type="ECO:0000313" key="5">
    <source>
        <dbReference type="WBParaSite" id="SMUV_0000226201-mRNA-1"/>
    </source>
</evidence>
<dbReference type="WBParaSite" id="SMUV_0000226201-mRNA-1">
    <property type="protein sequence ID" value="SMUV_0000226201-mRNA-1"/>
    <property type="gene ID" value="SMUV_0000226201"/>
</dbReference>
<dbReference type="Pfam" id="PF00450">
    <property type="entry name" value="Peptidase_S10"/>
    <property type="match status" value="1"/>
</dbReference>